<dbReference type="EMBL" id="JARDXE010000013">
    <property type="protein sequence ID" value="MDE8647339.1"/>
    <property type="molecule type" value="Genomic_DNA"/>
</dbReference>
<feature type="transmembrane region" description="Helical" evidence="1">
    <location>
        <begin position="89"/>
        <end position="108"/>
    </location>
</feature>
<feature type="transmembrane region" description="Helical" evidence="1">
    <location>
        <begin position="37"/>
        <end position="58"/>
    </location>
</feature>
<proteinExistence type="predicted"/>
<name>A0A069JQD8_RHOSG</name>
<sequence length="109" mass="11469">MPDTSYIFAAVAVMAVVTFALRAIPFAALMPLRSSALVGYLGIYMPAGVMLILVMYSLKGVSITAPSHGLPELIAVCATIAAHLWRKNAVLSIVVGTTIYVALVNTVFA</sequence>
<keyword evidence="1" id="KW-0812">Transmembrane</keyword>
<organism evidence="3 4">
    <name type="scientific">Rhodococcus qingshengii</name>
    <dbReference type="NCBI Taxonomy" id="334542"/>
    <lineage>
        <taxon>Bacteria</taxon>
        <taxon>Bacillati</taxon>
        <taxon>Actinomycetota</taxon>
        <taxon>Actinomycetes</taxon>
        <taxon>Mycobacteriales</taxon>
        <taxon>Nocardiaceae</taxon>
        <taxon>Rhodococcus</taxon>
        <taxon>Rhodococcus erythropolis group</taxon>
    </lineage>
</organism>
<accession>A0A069JQD8</accession>
<feature type="transmembrane region" description="Helical" evidence="1">
    <location>
        <begin position="6"/>
        <end position="25"/>
    </location>
</feature>
<dbReference type="InterPro" id="IPR008407">
    <property type="entry name" value="Brnchd-chn_aa_trnsp_AzlD"/>
</dbReference>
<dbReference type="AlphaFoldDB" id="A0A069JQD8"/>
<evidence type="ECO:0000256" key="1">
    <source>
        <dbReference type="SAM" id="Phobius"/>
    </source>
</evidence>
<reference evidence="2" key="2">
    <citation type="submission" date="2023-02" db="EMBL/GenBank/DDBJ databases">
        <title>A novel hydrolase synthesized by Rhodococcus erythropolis HQ is responsible for the detoxification of Zearalenone.</title>
        <authorList>
            <person name="Hu J."/>
            <person name="Xu J."/>
        </authorList>
    </citation>
    <scope>NUCLEOTIDE SEQUENCE</scope>
    <source>
        <strain evidence="2">HQ</strain>
    </source>
</reference>
<gene>
    <name evidence="3" type="ORF">CHR55_21100</name>
    <name evidence="2" type="ORF">PXH69_20425</name>
</gene>
<keyword evidence="1" id="KW-1133">Transmembrane helix</keyword>
<dbReference type="EMBL" id="NOVD01000017">
    <property type="protein sequence ID" value="PCK25366.1"/>
    <property type="molecule type" value="Genomic_DNA"/>
</dbReference>
<protein>
    <submittedName>
        <fullName evidence="2">AzlD domain-containing protein</fullName>
    </submittedName>
    <submittedName>
        <fullName evidence="3">Branched-chain amino acid ABC transporter</fullName>
    </submittedName>
</protein>
<evidence type="ECO:0000313" key="2">
    <source>
        <dbReference type="EMBL" id="MDE8647339.1"/>
    </source>
</evidence>
<dbReference type="Pfam" id="PF05437">
    <property type="entry name" value="AzlD"/>
    <property type="match status" value="1"/>
</dbReference>
<dbReference type="PIRSF" id="PIRSF003203">
    <property type="entry name" value="AzlD"/>
    <property type="match status" value="1"/>
</dbReference>
<reference evidence="3 4" key="1">
    <citation type="submission" date="2017-07" db="EMBL/GenBank/DDBJ databases">
        <title>Draft sequence of Rhodococcus enclensis 23b-28.</title>
        <authorList>
            <person name="Besaury L."/>
            <person name="Sancelme M."/>
            <person name="Amato P."/>
            <person name="Lallement A."/>
            <person name="Delort A.-M."/>
        </authorList>
    </citation>
    <scope>NUCLEOTIDE SEQUENCE [LARGE SCALE GENOMIC DNA]</scope>
    <source>
        <strain evidence="3 4">23b-28</strain>
    </source>
</reference>
<dbReference type="GeneID" id="57485436"/>
<comment type="caution">
    <text evidence="3">The sequence shown here is derived from an EMBL/GenBank/DDBJ whole genome shotgun (WGS) entry which is preliminary data.</text>
</comment>
<evidence type="ECO:0000313" key="3">
    <source>
        <dbReference type="EMBL" id="PCK25366.1"/>
    </source>
</evidence>
<evidence type="ECO:0000313" key="4">
    <source>
        <dbReference type="Proteomes" id="UP000230886"/>
    </source>
</evidence>
<dbReference type="Proteomes" id="UP000230886">
    <property type="component" value="Unassembled WGS sequence"/>
</dbReference>
<accession>A0A1C3ZMU6</accession>
<keyword evidence="1" id="KW-0472">Membrane</keyword>
<dbReference type="RefSeq" id="WP_003940007.1">
    <property type="nucleotide sequence ID" value="NZ_AP023172.1"/>
</dbReference>
<dbReference type="Proteomes" id="UP001217325">
    <property type="component" value="Unassembled WGS sequence"/>
</dbReference>